<organism evidence="2 3">
    <name type="scientific">Kroppenstedtia guangzhouensis</name>
    <dbReference type="NCBI Taxonomy" id="1274356"/>
    <lineage>
        <taxon>Bacteria</taxon>
        <taxon>Bacillati</taxon>
        <taxon>Bacillota</taxon>
        <taxon>Bacilli</taxon>
        <taxon>Bacillales</taxon>
        <taxon>Thermoactinomycetaceae</taxon>
        <taxon>Kroppenstedtia</taxon>
    </lineage>
</organism>
<dbReference type="Proteomes" id="UP000617979">
    <property type="component" value="Unassembled WGS sequence"/>
</dbReference>
<protein>
    <recommendedName>
        <fullName evidence="1">HTH cro/C1-type domain-containing protein</fullName>
    </recommendedName>
</protein>
<dbReference type="Pfam" id="PF01381">
    <property type="entry name" value="HTH_3"/>
    <property type="match status" value="1"/>
</dbReference>
<evidence type="ECO:0000259" key="1">
    <source>
        <dbReference type="PROSITE" id="PS50943"/>
    </source>
</evidence>
<evidence type="ECO:0000313" key="2">
    <source>
        <dbReference type="EMBL" id="GGA35411.1"/>
    </source>
</evidence>
<dbReference type="EMBL" id="BMEX01000002">
    <property type="protein sequence ID" value="GGA35411.1"/>
    <property type="molecule type" value="Genomic_DNA"/>
</dbReference>
<accession>A0ABQ1G168</accession>
<dbReference type="CDD" id="cd00093">
    <property type="entry name" value="HTH_XRE"/>
    <property type="match status" value="1"/>
</dbReference>
<reference evidence="3" key="1">
    <citation type="journal article" date="2019" name="Int. J. Syst. Evol. Microbiol.">
        <title>The Global Catalogue of Microorganisms (GCM) 10K type strain sequencing project: providing services to taxonomists for standard genome sequencing and annotation.</title>
        <authorList>
            <consortium name="The Broad Institute Genomics Platform"/>
            <consortium name="The Broad Institute Genome Sequencing Center for Infectious Disease"/>
            <person name="Wu L."/>
            <person name="Ma J."/>
        </authorList>
    </citation>
    <scope>NUCLEOTIDE SEQUENCE [LARGE SCALE GENOMIC DNA]</scope>
    <source>
        <strain evidence="3">CGMCC 1.12404</strain>
    </source>
</reference>
<keyword evidence="3" id="KW-1185">Reference proteome</keyword>
<dbReference type="InterPro" id="IPR010982">
    <property type="entry name" value="Lambda_DNA-bd_dom_sf"/>
</dbReference>
<comment type="caution">
    <text evidence="2">The sequence shown here is derived from an EMBL/GenBank/DDBJ whole genome shotgun (WGS) entry which is preliminary data.</text>
</comment>
<dbReference type="InterPro" id="IPR001387">
    <property type="entry name" value="Cro/C1-type_HTH"/>
</dbReference>
<evidence type="ECO:0000313" key="3">
    <source>
        <dbReference type="Proteomes" id="UP000617979"/>
    </source>
</evidence>
<dbReference type="SUPFAM" id="SSF47413">
    <property type="entry name" value="lambda repressor-like DNA-binding domains"/>
    <property type="match status" value="1"/>
</dbReference>
<feature type="domain" description="HTH cro/C1-type" evidence="1">
    <location>
        <begin position="8"/>
        <end position="63"/>
    </location>
</feature>
<gene>
    <name evidence="2" type="ORF">GCM10007416_05290</name>
</gene>
<sequence length="137" mass="15833">MTDFGDYLKKARKSKGMTINQLSMYSKVSSSLISRIENGTRGIPKPGTIEKLSKALRIPYDEMMKNAGYIDEDVNSSAEQKDNKEIDLSTDLRDKTLIYQGRELTDKQKKRIIRIIDAFLLNDEEDEKKKINNKKRQ</sequence>
<dbReference type="PROSITE" id="PS50943">
    <property type="entry name" value="HTH_CROC1"/>
    <property type="match status" value="1"/>
</dbReference>
<dbReference type="RefSeq" id="WP_188429601.1">
    <property type="nucleotide sequence ID" value="NZ_BMEX01000002.1"/>
</dbReference>
<dbReference type="SMART" id="SM00530">
    <property type="entry name" value="HTH_XRE"/>
    <property type="match status" value="1"/>
</dbReference>
<name>A0ABQ1G168_9BACL</name>
<proteinExistence type="predicted"/>
<dbReference type="Gene3D" id="1.10.260.40">
    <property type="entry name" value="lambda repressor-like DNA-binding domains"/>
    <property type="match status" value="1"/>
</dbReference>